<comment type="caution">
    <text evidence="1">The sequence shown here is derived from an EMBL/GenBank/DDBJ whole genome shotgun (WGS) entry which is preliminary data.</text>
</comment>
<dbReference type="AlphaFoldDB" id="A0AAV7TM47"/>
<proteinExistence type="predicted"/>
<dbReference type="Proteomes" id="UP001066276">
    <property type="component" value="Chromosome 3_2"/>
</dbReference>
<evidence type="ECO:0000313" key="1">
    <source>
        <dbReference type="EMBL" id="KAJ1177009.1"/>
    </source>
</evidence>
<keyword evidence="2" id="KW-1185">Reference proteome</keyword>
<protein>
    <submittedName>
        <fullName evidence="1">Uncharacterized protein</fullName>
    </submittedName>
</protein>
<evidence type="ECO:0000313" key="2">
    <source>
        <dbReference type="Proteomes" id="UP001066276"/>
    </source>
</evidence>
<reference evidence="1" key="1">
    <citation type="journal article" date="2022" name="bioRxiv">
        <title>Sequencing and chromosome-scale assembly of the giantPleurodeles waltlgenome.</title>
        <authorList>
            <person name="Brown T."/>
            <person name="Elewa A."/>
            <person name="Iarovenko S."/>
            <person name="Subramanian E."/>
            <person name="Araus A.J."/>
            <person name="Petzold A."/>
            <person name="Susuki M."/>
            <person name="Suzuki K.-i.T."/>
            <person name="Hayashi T."/>
            <person name="Toyoda A."/>
            <person name="Oliveira C."/>
            <person name="Osipova E."/>
            <person name="Leigh N.D."/>
            <person name="Simon A."/>
            <person name="Yun M.H."/>
        </authorList>
    </citation>
    <scope>NUCLEOTIDE SEQUENCE</scope>
    <source>
        <strain evidence="1">20211129_DDA</strain>
        <tissue evidence="1">Liver</tissue>
    </source>
</reference>
<organism evidence="1 2">
    <name type="scientific">Pleurodeles waltl</name>
    <name type="common">Iberian ribbed newt</name>
    <dbReference type="NCBI Taxonomy" id="8319"/>
    <lineage>
        <taxon>Eukaryota</taxon>
        <taxon>Metazoa</taxon>
        <taxon>Chordata</taxon>
        <taxon>Craniata</taxon>
        <taxon>Vertebrata</taxon>
        <taxon>Euteleostomi</taxon>
        <taxon>Amphibia</taxon>
        <taxon>Batrachia</taxon>
        <taxon>Caudata</taxon>
        <taxon>Salamandroidea</taxon>
        <taxon>Salamandridae</taxon>
        <taxon>Pleurodelinae</taxon>
        <taxon>Pleurodeles</taxon>
    </lineage>
</organism>
<name>A0AAV7TM47_PLEWA</name>
<dbReference type="EMBL" id="JANPWB010000006">
    <property type="protein sequence ID" value="KAJ1177009.1"/>
    <property type="molecule type" value="Genomic_DNA"/>
</dbReference>
<accession>A0AAV7TM47</accession>
<sequence length="55" mass="6770">EEDNMVCRVLATPVLRPELETESLRHWESRGRLRRQLRHRSGQYLNKRTYLRLHL</sequence>
<gene>
    <name evidence="1" type="ORF">NDU88_002275</name>
</gene>
<feature type="non-terminal residue" evidence="1">
    <location>
        <position position="1"/>
    </location>
</feature>